<feature type="site" description="Cleavage (non-hydrolytic); by autocatalysis" evidence="12">
    <location>
        <begin position="267"/>
        <end position="268"/>
    </location>
</feature>
<dbReference type="PANTHER" id="PTHR10067">
    <property type="entry name" value="PHOSPHATIDYLSERINE DECARBOXYLASE"/>
    <property type="match status" value="1"/>
</dbReference>
<dbReference type="Proteomes" id="UP000231932">
    <property type="component" value="Chromosome"/>
</dbReference>
<evidence type="ECO:0000256" key="5">
    <source>
        <dbReference type="ARBA" id="ARBA00023098"/>
    </source>
</evidence>
<comment type="function">
    <text evidence="12">Catalyzes the formation of phosphatidylethanolamine (PtdEtn) from phosphatidylserine (PtdSer).</text>
</comment>
<dbReference type="EMBL" id="CP024955">
    <property type="protein sequence ID" value="ATY85384.1"/>
    <property type="molecule type" value="Genomic_DNA"/>
</dbReference>
<evidence type="ECO:0000256" key="11">
    <source>
        <dbReference type="ARBA" id="ARBA00023317"/>
    </source>
</evidence>
<dbReference type="HAMAP" id="MF_00662">
    <property type="entry name" value="PS_decarb_PSD_B_type1"/>
    <property type="match status" value="1"/>
</dbReference>
<dbReference type="AlphaFoldDB" id="A0A2K8N7S0"/>
<keyword evidence="7 12" id="KW-0865">Zymogen</keyword>
<reference evidence="14" key="1">
    <citation type="submission" date="2017-11" db="EMBL/GenBank/DDBJ databases">
        <title>Complete Genome Sequence of Kyrpidia sp. Strain EA-1, a thermophilic, hydrogen-oxidizing Bacterium, isolated from the Azores.</title>
        <authorList>
            <person name="Reiner J.E."/>
            <person name="Lapp C.J."/>
            <person name="Bunk B."/>
            <person name="Gescher J."/>
        </authorList>
    </citation>
    <scope>NUCLEOTIDE SEQUENCE [LARGE SCALE GENOMIC DNA]</scope>
    <source>
        <strain evidence="14">EA-1</strain>
    </source>
</reference>
<comment type="pathway">
    <text evidence="1">Lipid metabolism.</text>
</comment>
<proteinExistence type="inferred from homology"/>
<keyword evidence="10 12" id="KW-1208">Phospholipid metabolism</keyword>
<keyword evidence="6 12" id="KW-0472">Membrane</keyword>
<evidence type="ECO:0000256" key="2">
    <source>
        <dbReference type="ARBA" id="ARBA00022475"/>
    </source>
</evidence>
<dbReference type="InterPro" id="IPR033177">
    <property type="entry name" value="PSD-B"/>
</dbReference>
<feature type="chain" id="PRO_5023298478" description="Phosphatidylserine decarboxylase alpha chain" evidence="12">
    <location>
        <begin position="268"/>
        <end position="310"/>
    </location>
</feature>
<evidence type="ECO:0000256" key="1">
    <source>
        <dbReference type="ARBA" id="ARBA00005189"/>
    </source>
</evidence>
<evidence type="ECO:0000313" key="14">
    <source>
        <dbReference type="Proteomes" id="UP000231932"/>
    </source>
</evidence>
<keyword evidence="11 12" id="KW-0670">Pyruvate</keyword>
<comment type="similarity">
    <text evidence="12">Belongs to the phosphatidylserine decarboxylase family. PSD-B subfamily. Prokaryotic type I sub-subfamily.</text>
</comment>
<comment type="catalytic activity">
    <reaction evidence="12">
        <text>a 1,2-diacyl-sn-glycero-3-phospho-L-serine + H(+) = a 1,2-diacyl-sn-glycero-3-phosphoethanolamine + CO2</text>
        <dbReference type="Rhea" id="RHEA:20828"/>
        <dbReference type="ChEBI" id="CHEBI:15378"/>
        <dbReference type="ChEBI" id="CHEBI:16526"/>
        <dbReference type="ChEBI" id="CHEBI:57262"/>
        <dbReference type="ChEBI" id="CHEBI:64612"/>
        <dbReference type="EC" id="4.1.1.65"/>
    </reaction>
</comment>
<dbReference type="GO" id="GO:0005886">
    <property type="term" value="C:plasma membrane"/>
    <property type="evidence" value="ECO:0007669"/>
    <property type="project" value="UniProtKB-SubCell"/>
</dbReference>
<feature type="active site" description="Charge relay system; for autoendoproteolytic cleavage activity" evidence="12">
    <location>
        <position position="109"/>
    </location>
</feature>
<evidence type="ECO:0000256" key="3">
    <source>
        <dbReference type="ARBA" id="ARBA00022516"/>
    </source>
</evidence>
<feature type="active site" description="Charge relay system; for autoendoproteolytic cleavage activity" evidence="12">
    <location>
        <position position="164"/>
    </location>
</feature>
<dbReference type="Pfam" id="PF02666">
    <property type="entry name" value="PS_Dcarbxylase"/>
    <property type="match status" value="1"/>
</dbReference>
<evidence type="ECO:0000256" key="4">
    <source>
        <dbReference type="ARBA" id="ARBA00022793"/>
    </source>
</evidence>
<keyword evidence="14" id="KW-1185">Reference proteome</keyword>
<dbReference type="PANTHER" id="PTHR10067:SF6">
    <property type="entry name" value="PHOSPHATIDYLSERINE DECARBOXYLASE PROENZYME, MITOCHONDRIAL"/>
    <property type="match status" value="1"/>
</dbReference>
<gene>
    <name evidence="12 13" type="primary">psd</name>
    <name evidence="13" type="ORF">CVV65_10990</name>
</gene>
<sequence length="310" mass="34791">MDHFAYDPVRPGHLALEEGVFLESRFSLIGALLALLPKRSLTRAAGRLLEHEVSRLLIPWYIRRYSLDLTDAILPPGEYRSLFELFTRRLRPGARPVDPGGKTVVSPVDGVVGGMGVIHDGTFIQAKGHAYPVADLLGGHFPDELEEGTWITLYLSPADYHRIHLPLRGKPLQAAHIPGTFFPVNRLGTRGVRRLFARNERWVTTFSTAAGTMYLVEIGSFIVGSVRLTYLPEEIQQISDRKILQKWEVSHIPTIGKGEEIGYFSFGSTVVLLFERGRVEWKSHLKTGDPVRMGQSLGLIRELRYEGARV</sequence>
<feature type="active site" description="Schiff-base intermediate with substrate; via pyruvic acid; for decarboxylase activity" evidence="12">
    <location>
        <position position="268"/>
    </location>
</feature>
<protein>
    <recommendedName>
        <fullName evidence="12">Phosphatidylserine decarboxylase proenzyme</fullName>
        <ecNumber evidence="12">4.1.1.65</ecNumber>
    </recommendedName>
    <component>
        <recommendedName>
            <fullName evidence="12">Phosphatidylserine decarboxylase alpha chain</fullName>
        </recommendedName>
    </component>
    <component>
        <recommendedName>
            <fullName evidence="12">Phosphatidylserine decarboxylase beta chain</fullName>
        </recommendedName>
    </component>
</protein>
<dbReference type="GO" id="GO:0004609">
    <property type="term" value="F:phosphatidylserine decarboxylase activity"/>
    <property type="evidence" value="ECO:0007669"/>
    <property type="project" value="UniProtKB-UniRule"/>
</dbReference>
<accession>A0A2K8N7S0</accession>
<dbReference type="KEGG" id="kyr:CVV65_10990"/>
<dbReference type="EC" id="4.1.1.65" evidence="12"/>
<feature type="chain" id="PRO_5023298477" description="Phosphatidylserine decarboxylase beta chain" evidence="12">
    <location>
        <begin position="1"/>
        <end position="267"/>
    </location>
</feature>
<evidence type="ECO:0000313" key="13">
    <source>
        <dbReference type="EMBL" id="ATY85384.1"/>
    </source>
</evidence>
<comment type="PTM">
    <text evidence="12">Is synthesized initially as an inactive proenzyme. Formation of the active enzyme involves a self-maturation process in which the active site pyruvoyl group is generated from an internal serine residue via an autocatalytic post-translational modification. Two non-identical subunits are generated from the proenzyme in this reaction, and the pyruvate is formed at the N-terminus of the alpha chain, which is derived from the carboxyl end of the proenzyme. The autoendoproteolytic cleavage occurs by a canonical serine protease mechanism, in which the side chain hydroxyl group of the serine supplies its oxygen atom to form the C-terminus of the beta chain, while the remainder of the serine residue undergoes an oxidative deamination to produce ammonia and the pyruvoyl prosthetic group on the alpha chain. During this reaction, the Ser that is part of the protease active site of the proenzyme becomes the pyruvoyl prosthetic group, which constitutes an essential element of the active site of the mature decarboxylase.</text>
</comment>
<evidence type="ECO:0000256" key="8">
    <source>
        <dbReference type="ARBA" id="ARBA00023209"/>
    </source>
</evidence>
<comment type="subunit">
    <text evidence="12">Heterodimer of a large membrane-associated beta subunit and a small pyruvoyl-containing alpha subunit.</text>
</comment>
<keyword evidence="5 12" id="KW-0443">Lipid metabolism</keyword>
<keyword evidence="8 12" id="KW-0594">Phospholipid biosynthesis</keyword>
<evidence type="ECO:0000256" key="6">
    <source>
        <dbReference type="ARBA" id="ARBA00023136"/>
    </source>
</evidence>
<keyword evidence="4 12" id="KW-0210">Decarboxylase</keyword>
<name>A0A2K8N7S0_9BACL</name>
<keyword evidence="3 12" id="KW-0444">Lipid biosynthesis</keyword>
<keyword evidence="9 12" id="KW-0456">Lyase</keyword>
<evidence type="ECO:0000256" key="9">
    <source>
        <dbReference type="ARBA" id="ARBA00023239"/>
    </source>
</evidence>
<evidence type="ECO:0000256" key="7">
    <source>
        <dbReference type="ARBA" id="ARBA00023145"/>
    </source>
</evidence>
<dbReference type="UniPathway" id="UPA00558">
    <property type="reaction ID" value="UER00616"/>
</dbReference>
<dbReference type="GO" id="GO:0006646">
    <property type="term" value="P:phosphatidylethanolamine biosynthetic process"/>
    <property type="evidence" value="ECO:0007669"/>
    <property type="project" value="UniProtKB-UniRule"/>
</dbReference>
<feature type="active site" description="Charge relay system; for autoendoproteolytic cleavage activity" evidence="12">
    <location>
        <position position="268"/>
    </location>
</feature>
<organism evidence="13 14">
    <name type="scientific">Kyrpidia spormannii</name>
    <dbReference type="NCBI Taxonomy" id="2055160"/>
    <lineage>
        <taxon>Bacteria</taxon>
        <taxon>Bacillati</taxon>
        <taxon>Bacillota</taxon>
        <taxon>Bacilli</taxon>
        <taxon>Bacillales</taxon>
        <taxon>Alicyclobacillaceae</taxon>
        <taxon>Kyrpidia</taxon>
    </lineage>
</organism>
<keyword evidence="2 12" id="KW-1003">Cell membrane</keyword>
<comment type="cofactor">
    <cofactor evidence="12">
        <name>pyruvate</name>
        <dbReference type="ChEBI" id="CHEBI:15361"/>
    </cofactor>
    <text evidence="12">Binds 1 pyruvoyl group covalently per subunit.</text>
</comment>
<dbReference type="InterPro" id="IPR003817">
    <property type="entry name" value="PS_Dcarbxylase"/>
</dbReference>
<comment type="pathway">
    <text evidence="12">Phospholipid metabolism; phosphatidylethanolamine biosynthesis; phosphatidylethanolamine from CDP-diacylglycerol: step 2/2.</text>
</comment>
<dbReference type="InterPro" id="IPR033178">
    <property type="entry name" value="PSD_type1_pro"/>
</dbReference>
<comment type="subcellular location">
    <subcellularLocation>
        <location evidence="12">Cell membrane</location>
        <topology evidence="12">Peripheral membrane protein</topology>
    </subcellularLocation>
</comment>
<evidence type="ECO:0000256" key="12">
    <source>
        <dbReference type="HAMAP-Rule" id="MF_00662"/>
    </source>
</evidence>
<dbReference type="NCBIfam" id="TIGR00163">
    <property type="entry name" value="PS_decarb"/>
    <property type="match status" value="1"/>
</dbReference>
<evidence type="ECO:0000256" key="10">
    <source>
        <dbReference type="ARBA" id="ARBA00023264"/>
    </source>
</evidence>
<feature type="modified residue" description="Pyruvic acid (Ser); by autocatalysis" evidence="12">
    <location>
        <position position="268"/>
    </location>
</feature>